<accession>A0A7W9PIB9</accession>
<feature type="chain" id="PRO_5031305917" evidence="1">
    <location>
        <begin position="25"/>
        <end position="97"/>
    </location>
</feature>
<dbReference type="EMBL" id="JACHIT010000002">
    <property type="protein sequence ID" value="MBB5916228.1"/>
    <property type="molecule type" value="Genomic_DNA"/>
</dbReference>
<sequence>MRTTLRSGAASVAAAALVTTAASAAADPAPAPAAGTGSSAVDSGSAAAQTGVFYLQHGNVIGLLTLLVVTPFQILTTGVCDLATGSGLPSPCTPGAR</sequence>
<keyword evidence="1" id="KW-0732">Signal</keyword>
<dbReference type="AlphaFoldDB" id="A0A7W9PIB9"/>
<proteinExistence type="predicted"/>
<evidence type="ECO:0000256" key="1">
    <source>
        <dbReference type="SAM" id="SignalP"/>
    </source>
</evidence>
<evidence type="ECO:0000313" key="2">
    <source>
        <dbReference type="EMBL" id="MBB5916228.1"/>
    </source>
</evidence>
<gene>
    <name evidence="2" type="ORF">BJY24_005140</name>
</gene>
<feature type="signal peptide" evidence="1">
    <location>
        <begin position="1"/>
        <end position="24"/>
    </location>
</feature>
<protein>
    <submittedName>
        <fullName evidence="2">Uncharacterized protein</fullName>
    </submittedName>
</protein>
<comment type="caution">
    <text evidence="2">The sequence shown here is derived from an EMBL/GenBank/DDBJ whole genome shotgun (WGS) entry which is preliminary data.</text>
</comment>
<reference evidence="2 3" key="1">
    <citation type="submission" date="2020-08" db="EMBL/GenBank/DDBJ databases">
        <title>Sequencing the genomes of 1000 actinobacteria strains.</title>
        <authorList>
            <person name="Klenk H.-P."/>
        </authorList>
    </citation>
    <scope>NUCLEOTIDE SEQUENCE [LARGE SCALE GENOMIC DNA]</scope>
    <source>
        <strain evidence="2 3">DSM 43582</strain>
    </source>
</reference>
<name>A0A7W9PIB9_9NOCA</name>
<evidence type="ECO:0000313" key="3">
    <source>
        <dbReference type="Proteomes" id="UP000540412"/>
    </source>
</evidence>
<dbReference type="RefSeq" id="WP_157185727.1">
    <property type="nucleotide sequence ID" value="NZ_JACHIT010000002.1"/>
</dbReference>
<organism evidence="2 3">
    <name type="scientific">Nocardia transvalensis</name>
    <dbReference type="NCBI Taxonomy" id="37333"/>
    <lineage>
        <taxon>Bacteria</taxon>
        <taxon>Bacillati</taxon>
        <taxon>Actinomycetota</taxon>
        <taxon>Actinomycetes</taxon>
        <taxon>Mycobacteriales</taxon>
        <taxon>Nocardiaceae</taxon>
        <taxon>Nocardia</taxon>
    </lineage>
</organism>
<dbReference type="Proteomes" id="UP000540412">
    <property type="component" value="Unassembled WGS sequence"/>
</dbReference>
<keyword evidence="3" id="KW-1185">Reference proteome</keyword>